<dbReference type="PANTHER" id="PTHR47999:SF24">
    <property type="entry name" value="TRANSCRIPTION FACTOR MYB90"/>
    <property type="match status" value="1"/>
</dbReference>
<dbReference type="GO" id="GO:0080090">
    <property type="term" value="P:regulation of primary metabolic process"/>
    <property type="evidence" value="ECO:0007669"/>
    <property type="project" value="UniProtKB-ARBA"/>
</dbReference>
<evidence type="ECO:0000259" key="10">
    <source>
        <dbReference type="PROSITE" id="PS51294"/>
    </source>
</evidence>
<dbReference type="FunFam" id="1.10.10.60:FF:000218">
    <property type="entry name" value="Myb transcription factor"/>
    <property type="match status" value="1"/>
</dbReference>
<dbReference type="SMART" id="SM00717">
    <property type="entry name" value="SANT"/>
    <property type="match status" value="2"/>
</dbReference>
<proteinExistence type="predicted"/>
<evidence type="ECO:0000313" key="11">
    <source>
        <dbReference type="EMBL" id="AIC32299.1"/>
    </source>
</evidence>
<evidence type="ECO:0000256" key="7">
    <source>
        <dbReference type="ARBA" id="ARBA00023242"/>
    </source>
</evidence>
<keyword evidence="5" id="KW-0010">Activator</keyword>
<evidence type="ECO:0000256" key="2">
    <source>
        <dbReference type="ARBA" id="ARBA00022737"/>
    </source>
</evidence>
<feature type="domain" description="Myb-like" evidence="9">
    <location>
        <begin position="8"/>
        <end position="60"/>
    </location>
</feature>
<reference evidence="11" key="1">
    <citation type="journal article" date="2014" name="New Phytol.">
        <title>Transcriptional control of floral anthocyanin pigmentation in monkeyflowers (Mimulus).</title>
        <authorList>
            <person name="Yuan Y.W."/>
            <person name="Sagawa J.M."/>
            <person name="Frost L."/>
            <person name="Vela J.P."/>
            <person name="Bradshaw H.D.Jr."/>
        </authorList>
    </citation>
    <scope>NUCLEOTIDE SEQUENCE</scope>
</reference>
<dbReference type="GO" id="GO:0005634">
    <property type="term" value="C:nucleus"/>
    <property type="evidence" value="ECO:0007669"/>
    <property type="project" value="UniProtKB-SubCell"/>
</dbReference>
<evidence type="ECO:0000256" key="4">
    <source>
        <dbReference type="ARBA" id="ARBA00023125"/>
    </source>
</evidence>
<dbReference type="SUPFAM" id="SSF46689">
    <property type="entry name" value="Homeodomain-like"/>
    <property type="match status" value="1"/>
</dbReference>
<dbReference type="InterPro" id="IPR017930">
    <property type="entry name" value="Myb_dom"/>
</dbReference>
<reference evidence="11" key="2">
    <citation type="submission" date="2014-03" db="EMBL/GenBank/DDBJ databases">
        <authorList>
            <person name="Yuan Y.-W."/>
            <person name="Sagawa J.M."/>
            <person name="Frost L."/>
            <person name="Vela J.P."/>
            <person name="Bradshaw H.D.Jr."/>
        </authorList>
    </citation>
    <scope>NUCLEOTIDE SEQUENCE</scope>
</reference>
<keyword evidence="3" id="KW-0805">Transcription regulation</keyword>
<keyword evidence="7" id="KW-0539">Nucleus</keyword>
<dbReference type="PROSITE" id="PS50090">
    <property type="entry name" value="MYB_LIKE"/>
    <property type="match status" value="2"/>
</dbReference>
<name>A0A060IKY2_ERYLE</name>
<sequence>MEKDKVVGLGVRRGAWAKEEDNLLRKCVEKYGEGKWHLVPLRAGLNRCRKSCRLRWLNYLRPDLKRGIFDKDEVDLIVRLHKLLGNRWSCIAGRIPGRTANDIKNFWNTHFDRKKRPSSPAAAAGESSRRAAVKTITASNIIRPRPRNISNNRPIHTKTNDTTNGDNGQHKNNNNIISNPSDSLILLREDDDECIRWWSDLLEMTEKDGATPLLFPDDDRHITDTTLLSPGQGDQDNICANHDGFCSDFCLDVDVWEL</sequence>
<evidence type="ECO:0000259" key="9">
    <source>
        <dbReference type="PROSITE" id="PS50090"/>
    </source>
</evidence>
<accession>A0A060IKY2</accession>
<keyword evidence="4" id="KW-0238">DNA-binding</keyword>
<dbReference type="EMBL" id="KJ595586">
    <property type="protein sequence ID" value="AIC32299.1"/>
    <property type="molecule type" value="Genomic_DNA"/>
</dbReference>
<dbReference type="AlphaFoldDB" id="A0A060IKY2"/>
<comment type="subcellular location">
    <subcellularLocation>
        <location evidence="1">Nucleus</location>
    </subcellularLocation>
</comment>
<feature type="region of interest" description="Disordered" evidence="8">
    <location>
        <begin position="144"/>
        <end position="179"/>
    </location>
</feature>
<feature type="domain" description="HTH myb-type" evidence="10">
    <location>
        <begin position="65"/>
        <end position="115"/>
    </location>
</feature>
<evidence type="ECO:0000256" key="1">
    <source>
        <dbReference type="ARBA" id="ARBA00004123"/>
    </source>
</evidence>
<dbReference type="InterPro" id="IPR001005">
    <property type="entry name" value="SANT/Myb"/>
</dbReference>
<protein>
    <submittedName>
        <fullName evidence="11">Anthocyanin-activating R2R3 MYB transcription factor</fullName>
    </submittedName>
</protein>
<evidence type="ECO:0000256" key="3">
    <source>
        <dbReference type="ARBA" id="ARBA00023015"/>
    </source>
</evidence>
<dbReference type="InterPro" id="IPR015495">
    <property type="entry name" value="Myb_TF_plants"/>
</dbReference>
<evidence type="ECO:0000256" key="8">
    <source>
        <dbReference type="SAM" id="MobiDB-lite"/>
    </source>
</evidence>
<feature type="domain" description="HTH myb-type" evidence="10">
    <location>
        <begin position="11"/>
        <end position="64"/>
    </location>
</feature>
<keyword evidence="2" id="KW-0677">Repeat</keyword>
<dbReference type="CDD" id="cd00167">
    <property type="entry name" value="SANT"/>
    <property type="match status" value="2"/>
</dbReference>
<keyword evidence="6" id="KW-0804">Transcription</keyword>
<evidence type="ECO:0000256" key="6">
    <source>
        <dbReference type="ARBA" id="ARBA00023163"/>
    </source>
</evidence>
<feature type="domain" description="Myb-like" evidence="9">
    <location>
        <begin position="61"/>
        <end position="111"/>
    </location>
</feature>
<evidence type="ECO:0000256" key="5">
    <source>
        <dbReference type="ARBA" id="ARBA00023159"/>
    </source>
</evidence>
<organism evidence="11">
    <name type="scientific">Erythranthe lewisii</name>
    <name type="common">Purple monkey flower</name>
    <name type="synonym">Mimulus lewisii</name>
    <dbReference type="NCBI Taxonomy" id="69919"/>
    <lineage>
        <taxon>Eukaryota</taxon>
        <taxon>Viridiplantae</taxon>
        <taxon>Streptophyta</taxon>
        <taxon>Embryophyta</taxon>
        <taxon>Tracheophyta</taxon>
        <taxon>Spermatophyta</taxon>
        <taxon>Magnoliopsida</taxon>
        <taxon>eudicotyledons</taxon>
        <taxon>Gunneridae</taxon>
        <taxon>Pentapetalae</taxon>
        <taxon>asterids</taxon>
        <taxon>lamiids</taxon>
        <taxon>Lamiales</taxon>
        <taxon>Phrymaceae</taxon>
        <taxon>Erythranthe</taxon>
    </lineage>
</organism>
<dbReference type="PANTHER" id="PTHR47999">
    <property type="entry name" value="TRANSCRIPTION FACTOR MYB8-RELATED-RELATED"/>
    <property type="match status" value="1"/>
</dbReference>
<dbReference type="Pfam" id="PF00249">
    <property type="entry name" value="Myb_DNA-binding"/>
    <property type="match status" value="2"/>
</dbReference>
<dbReference type="GO" id="GO:0003677">
    <property type="term" value="F:DNA binding"/>
    <property type="evidence" value="ECO:0007669"/>
    <property type="project" value="UniProtKB-KW"/>
</dbReference>
<dbReference type="PROSITE" id="PS51294">
    <property type="entry name" value="HTH_MYB"/>
    <property type="match status" value="2"/>
</dbReference>
<dbReference type="InterPro" id="IPR009057">
    <property type="entry name" value="Homeodomain-like_sf"/>
</dbReference>
<dbReference type="Gene3D" id="1.10.10.60">
    <property type="entry name" value="Homeodomain-like"/>
    <property type="match status" value="2"/>
</dbReference>
<gene>
    <name evidence="11" type="primary">PELAN-L3</name>
</gene>